<feature type="domain" description="Reverse transcriptase" evidence="1">
    <location>
        <begin position="1"/>
        <end position="189"/>
    </location>
</feature>
<proteinExistence type="predicted"/>
<feature type="non-terminal residue" evidence="2">
    <location>
        <position position="189"/>
    </location>
</feature>
<reference evidence="2 3" key="1">
    <citation type="journal article" date="2018" name="Front. Plant Sci.">
        <title>Red Clover (Trifolium pratense) and Zigzag Clover (T. medium) - A Picture of Genomic Similarities and Differences.</title>
        <authorList>
            <person name="Dluhosova J."/>
            <person name="Istvanek J."/>
            <person name="Nedelnik J."/>
            <person name="Repkova J."/>
        </authorList>
    </citation>
    <scope>NUCLEOTIDE SEQUENCE [LARGE SCALE GENOMIC DNA]</scope>
    <source>
        <strain evidence="3">cv. 10/8</strain>
        <tissue evidence="2">Leaf</tissue>
    </source>
</reference>
<organism evidence="2 3">
    <name type="scientific">Trifolium medium</name>
    <dbReference type="NCBI Taxonomy" id="97028"/>
    <lineage>
        <taxon>Eukaryota</taxon>
        <taxon>Viridiplantae</taxon>
        <taxon>Streptophyta</taxon>
        <taxon>Embryophyta</taxon>
        <taxon>Tracheophyta</taxon>
        <taxon>Spermatophyta</taxon>
        <taxon>Magnoliopsida</taxon>
        <taxon>eudicotyledons</taxon>
        <taxon>Gunneridae</taxon>
        <taxon>Pentapetalae</taxon>
        <taxon>rosids</taxon>
        <taxon>fabids</taxon>
        <taxon>Fabales</taxon>
        <taxon>Fabaceae</taxon>
        <taxon>Papilionoideae</taxon>
        <taxon>50 kb inversion clade</taxon>
        <taxon>NPAAA clade</taxon>
        <taxon>Hologalegina</taxon>
        <taxon>IRL clade</taxon>
        <taxon>Trifolieae</taxon>
        <taxon>Trifolium</taxon>
    </lineage>
</organism>
<keyword evidence="2" id="KW-0695">RNA-directed DNA polymerase</keyword>
<dbReference type="PANTHER" id="PTHR46890">
    <property type="entry name" value="NON-LTR RETROLELEMENT REVERSE TRANSCRIPTASE-LIKE PROTEIN-RELATED"/>
    <property type="match status" value="1"/>
</dbReference>
<protein>
    <submittedName>
        <fullName evidence="2">LINE-1 reverse transcriptase like</fullName>
    </submittedName>
</protein>
<feature type="non-terminal residue" evidence="2">
    <location>
        <position position="1"/>
    </location>
</feature>
<dbReference type="PROSITE" id="PS50878">
    <property type="entry name" value="RT_POL"/>
    <property type="match status" value="1"/>
</dbReference>
<accession>A0A392MYH3</accession>
<dbReference type="Pfam" id="PF00078">
    <property type="entry name" value="RVT_1"/>
    <property type="match status" value="1"/>
</dbReference>
<gene>
    <name evidence="2" type="ORF">A2U01_0013300</name>
</gene>
<keyword evidence="3" id="KW-1185">Reference proteome</keyword>
<comment type="caution">
    <text evidence="2">The sequence shown here is derived from an EMBL/GenBank/DDBJ whole genome shotgun (WGS) entry which is preliminary data.</text>
</comment>
<dbReference type="GO" id="GO:0003964">
    <property type="term" value="F:RNA-directed DNA polymerase activity"/>
    <property type="evidence" value="ECO:0007669"/>
    <property type="project" value="UniProtKB-KW"/>
</dbReference>
<dbReference type="InterPro" id="IPR052343">
    <property type="entry name" value="Retrotransposon-Effector_Assoc"/>
</dbReference>
<dbReference type="InterPro" id="IPR000477">
    <property type="entry name" value="RT_dom"/>
</dbReference>
<evidence type="ECO:0000313" key="2">
    <source>
        <dbReference type="EMBL" id="MCH92362.1"/>
    </source>
</evidence>
<keyword evidence="2" id="KW-0548">Nucleotidyltransferase</keyword>
<sequence length="189" mass="21547">FLAEFHENGKLVKGLNNTFIALIPKKDNSTKLSDFRPISLVGCAYKILSKVDFEKAYDSIDWDFLEFVMRKMNFPLKWRLWIRECISSAMISVLINGSPSKEFNMERGLRQADPLSPFLFLMVAEGFNVLMSKAVEDREFVGYGIGGDEALYISHLQFADDTIIIGRKSWSNIFAMKAILQLNELISGM</sequence>
<evidence type="ECO:0000313" key="3">
    <source>
        <dbReference type="Proteomes" id="UP000265520"/>
    </source>
</evidence>
<dbReference type="Proteomes" id="UP000265520">
    <property type="component" value="Unassembled WGS sequence"/>
</dbReference>
<keyword evidence="2" id="KW-0808">Transferase</keyword>
<dbReference type="PANTHER" id="PTHR46890:SF48">
    <property type="entry name" value="RNA-DIRECTED DNA POLYMERASE"/>
    <property type="match status" value="1"/>
</dbReference>
<name>A0A392MYH3_9FABA</name>
<dbReference type="EMBL" id="LXQA010022521">
    <property type="protein sequence ID" value="MCH92362.1"/>
    <property type="molecule type" value="Genomic_DNA"/>
</dbReference>
<dbReference type="AlphaFoldDB" id="A0A392MYH3"/>
<evidence type="ECO:0000259" key="1">
    <source>
        <dbReference type="PROSITE" id="PS50878"/>
    </source>
</evidence>